<reference evidence="1" key="2">
    <citation type="submission" date="2017-04" db="EMBL/GenBank/DDBJ databases">
        <authorList>
            <person name="Afonso C.L."/>
            <person name="Miller P.J."/>
            <person name="Scott M.A."/>
            <person name="Spackman E."/>
            <person name="Goraichik I."/>
            <person name="Dimitrov K.M."/>
            <person name="Suarez D.L."/>
            <person name="Swayne D.E."/>
        </authorList>
    </citation>
    <scope>NUCLEOTIDE SEQUENCE</scope>
</reference>
<reference evidence="1" key="1">
    <citation type="journal article" date="2017" name="Arch. Virol.">
        <title>Complete genome sequence of maize yellow striate virus, a new cytorhabdovirus infecting maize and wheat crops in Argentina.</title>
        <authorList>
            <person name="Maurino F."/>
            <person name="Dumon A.D."/>
            <person name="Llauger G."/>
            <person name="Alemandri V."/>
            <person name="de Haro L.A."/>
            <person name="Mattio M.F."/>
            <person name="Del Vas M."/>
            <person name="Laguna I.G."/>
            <person name="Gimenez Pecci M.P."/>
        </authorList>
    </citation>
    <scope>NUCLEOTIDE SEQUENCE</scope>
</reference>
<organism evidence="1">
    <name type="scientific">Maize yellow striate virus</name>
    <dbReference type="NCBI Taxonomy" id="1168550"/>
    <lineage>
        <taxon>Viruses</taxon>
        <taxon>Riboviria</taxon>
        <taxon>Orthornavirae</taxon>
        <taxon>Negarnaviricota</taxon>
        <taxon>Haploviricotina</taxon>
        <taxon>Monjiviricetes</taxon>
        <taxon>Mononegavirales</taxon>
        <taxon>Rhabdoviridae</taxon>
        <taxon>Betarhabdovirinae</taxon>
        <taxon>Betacytorhabdovirus</taxon>
        <taxon>Betacytorhabdovirus maysflavostriatis</taxon>
        <taxon>Cytorhabdovirus maysflavostriatis</taxon>
    </lineage>
</organism>
<protein>
    <submittedName>
        <fullName evidence="1">Glycoprotein</fullName>
    </submittedName>
</protein>
<gene>
    <name evidence="1" type="primary">G</name>
</gene>
<dbReference type="EMBL" id="KY884672">
    <property type="protein sequence ID" value="ATN96451.1"/>
    <property type="molecule type" value="Viral_cRNA"/>
</dbReference>
<sequence length="476" mass="54238">MSLLLLFAVALQGVRLTGAFSALSCNQTAEYPSTFQCLQSCEGIKTGEHIGLDILQQNVESIIPVGKCTWVTEERAFTETWTFSRFASETTKSFSPASVHECRGMFNNNCKNRPGCVSGEVPITPLYSWARTEIRRSKYLHIETMNVTTYPYEGKGKILLENKPREVEDLSFSSGDYIYVWDKIDKKAECPWTNNTKTMSCHYQGDKKQHIICPGAGLVFWNITEIKTACKWTIMQDSSGVIFRVVNNASAEWYPAQIESGNEALKTLIEGVRYSLRLRDSVSCYQQCGQLGQGIVFFDGYYYTPNQHKCNVISGCSINRYTYSCNDDKYIWTRCHSKSVWINMETAEIIGNPTCDHDKRKRLSKEDALKMIDRYHNTTKLFSVMNVNIIKDVELKDEEFTEIARVLRTNASVTGFYREDSWIGSMNPMSAIRSFLGVINHEIKVAVFTLIGIYGGWKLYQHFPVRKHKGSLISVI</sequence>
<name>A0A2D1GTQ0_9RHAB</name>
<proteinExistence type="predicted"/>
<evidence type="ECO:0000313" key="1">
    <source>
        <dbReference type="EMBL" id="ATN96451.1"/>
    </source>
</evidence>
<accession>A0A2D1GTQ0</accession>